<dbReference type="PANTHER" id="PTHR46825">
    <property type="entry name" value="D-ALANYL-D-ALANINE-CARBOXYPEPTIDASE/ENDOPEPTIDASE AMPH"/>
    <property type="match status" value="1"/>
</dbReference>
<sequence length="439" mass="48484">MNRFLLSILTLGLLVTQATAQTFQKAKLDSFFQALEKHDRFIGTINIEQQGKNIYSRSLGFADLEHQKKATETTEYRIGSISKTFTAVLVLQAVEEGKLTLDQHIDTFFPNLLNADTISIRQLLQHKSGINNFTNRADYLSWIDQEKSREQLLQIIAEGGSDFTPGSKTAYSNSNFVLLTFILETSYGKPYSELLKSKIADKAGLEHTFVGGTIDTEKGQAKSYRYQSGWKLMPETNMSIPRGAGAVVSTAADLVKFSNALFGGKLLRPESVEMMKGLDKGFGLGIMRIPFFEKTGYGHGGSIDGFASMLVHFADGDITYAAISNGSAIDMNEVTIAALSTLFGRPITIPVFSDYKVSDEELEQYTGNYSSKDIALKIKVTKVDGVLMAQATGQAAFPLEATAAHQFKFDTAKIRMDFDPVKQTMTLLQGGRTYNYTRE</sequence>
<dbReference type="GO" id="GO:0016787">
    <property type="term" value="F:hydrolase activity"/>
    <property type="evidence" value="ECO:0007669"/>
    <property type="project" value="UniProtKB-KW"/>
</dbReference>
<keyword evidence="4" id="KW-1185">Reference proteome</keyword>
<keyword evidence="3" id="KW-0378">Hydrolase</keyword>
<feature type="chain" id="PRO_5047070318" evidence="1">
    <location>
        <begin position="21"/>
        <end position="439"/>
    </location>
</feature>
<feature type="domain" description="Beta-lactamase-related" evidence="2">
    <location>
        <begin position="47"/>
        <end position="328"/>
    </location>
</feature>
<dbReference type="Gene3D" id="3.40.710.10">
    <property type="entry name" value="DD-peptidase/beta-lactamase superfamily"/>
    <property type="match status" value="1"/>
</dbReference>
<dbReference type="Proteomes" id="UP001597525">
    <property type="component" value="Unassembled WGS sequence"/>
</dbReference>
<dbReference type="EC" id="3.-.-.-" evidence="3"/>
<gene>
    <name evidence="3" type="ORF">ACFS7Y_21650</name>
</gene>
<dbReference type="RefSeq" id="WP_320183493.1">
    <property type="nucleotide sequence ID" value="NZ_CP138332.1"/>
</dbReference>
<dbReference type="InterPro" id="IPR001466">
    <property type="entry name" value="Beta-lactam-related"/>
</dbReference>
<name>A0ABW6BMT1_9SPHI</name>
<dbReference type="Pfam" id="PF00144">
    <property type="entry name" value="Beta-lactamase"/>
    <property type="match status" value="1"/>
</dbReference>
<dbReference type="InterPro" id="IPR012338">
    <property type="entry name" value="Beta-lactam/transpept-like"/>
</dbReference>
<evidence type="ECO:0000256" key="1">
    <source>
        <dbReference type="SAM" id="SignalP"/>
    </source>
</evidence>
<accession>A0ABW6BMT1</accession>
<evidence type="ECO:0000313" key="4">
    <source>
        <dbReference type="Proteomes" id="UP001597525"/>
    </source>
</evidence>
<reference evidence="4" key="1">
    <citation type="journal article" date="2019" name="Int. J. Syst. Evol. Microbiol.">
        <title>The Global Catalogue of Microorganisms (GCM) 10K type strain sequencing project: providing services to taxonomists for standard genome sequencing and annotation.</title>
        <authorList>
            <consortium name="The Broad Institute Genomics Platform"/>
            <consortium name="The Broad Institute Genome Sequencing Center for Infectious Disease"/>
            <person name="Wu L."/>
            <person name="Ma J."/>
        </authorList>
    </citation>
    <scope>NUCLEOTIDE SEQUENCE [LARGE SCALE GENOMIC DNA]</scope>
    <source>
        <strain evidence="4">KCTC 22814</strain>
    </source>
</reference>
<evidence type="ECO:0000313" key="3">
    <source>
        <dbReference type="EMBL" id="MFD2970010.1"/>
    </source>
</evidence>
<protein>
    <submittedName>
        <fullName evidence="3">Serine hydrolase domain-containing protein</fullName>
        <ecNumber evidence="3">3.-.-.-</ecNumber>
    </submittedName>
</protein>
<dbReference type="SUPFAM" id="SSF56601">
    <property type="entry name" value="beta-lactamase/transpeptidase-like"/>
    <property type="match status" value="1"/>
</dbReference>
<proteinExistence type="predicted"/>
<dbReference type="EMBL" id="JBHUPB010000015">
    <property type="protein sequence ID" value="MFD2970010.1"/>
    <property type="molecule type" value="Genomic_DNA"/>
</dbReference>
<dbReference type="PANTHER" id="PTHR46825:SF7">
    <property type="entry name" value="D-ALANYL-D-ALANINE CARBOXYPEPTIDASE"/>
    <property type="match status" value="1"/>
</dbReference>
<dbReference type="InterPro" id="IPR050491">
    <property type="entry name" value="AmpC-like"/>
</dbReference>
<organism evidence="3 4">
    <name type="scientific">Sphingobacterium bambusae</name>
    <dbReference type="NCBI Taxonomy" id="662858"/>
    <lineage>
        <taxon>Bacteria</taxon>
        <taxon>Pseudomonadati</taxon>
        <taxon>Bacteroidota</taxon>
        <taxon>Sphingobacteriia</taxon>
        <taxon>Sphingobacteriales</taxon>
        <taxon>Sphingobacteriaceae</taxon>
        <taxon>Sphingobacterium</taxon>
    </lineage>
</organism>
<keyword evidence="1" id="KW-0732">Signal</keyword>
<evidence type="ECO:0000259" key="2">
    <source>
        <dbReference type="Pfam" id="PF00144"/>
    </source>
</evidence>
<feature type="signal peptide" evidence="1">
    <location>
        <begin position="1"/>
        <end position="20"/>
    </location>
</feature>
<comment type="caution">
    <text evidence="3">The sequence shown here is derived from an EMBL/GenBank/DDBJ whole genome shotgun (WGS) entry which is preliminary data.</text>
</comment>